<dbReference type="PROSITE" id="PS50801">
    <property type="entry name" value="STAS"/>
    <property type="match status" value="1"/>
</dbReference>
<organism evidence="2 3">
    <name type="scientific">Pseudacidovorax intermedius</name>
    <dbReference type="NCBI Taxonomy" id="433924"/>
    <lineage>
        <taxon>Bacteria</taxon>
        <taxon>Pseudomonadati</taxon>
        <taxon>Pseudomonadota</taxon>
        <taxon>Betaproteobacteria</taxon>
        <taxon>Burkholderiales</taxon>
        <taxon>Comamonadaceae</taxon>
        <taxon>Pseudacidovorax</taxon>
    </lineage>
</organism>
<dbReference type="EMBL" id="LDSL01000018">
    <property type="protein sequence ID" value="KTT27326.1"/>
    <property type="molecule type" value="Genomic_DNA"/>
</dbReference>
<dbReference type="Gene3D" id="3.30.750.24">
    <property type="entry name" value="STAS domain"/>
    <property type="match status" value="1"/>
</dbReference>
<dbReference type="Proteomes" id="UP000072741">
    <property type="component" value="Unassembled WGS sequence"/>
</dbReference>
<feature type="domain" description="STAS" evidence="1">
    <location>
        <begin position="26"/>
        <end position="96"/>
    </location>
</feature>
<sequence>MALEALTLMLPPRLTHDEAPACMRMLQQGLSAQVGSSAVVDASALSQFDSSALAVLLECRREAAALGRGFAVKGLPSRLRELAMLYGVAGLLPSAP</sequence>
<dbReference type="SUPFAM" id="SSF52091">
    <property type="entry name" value="SpoIIaa-like"/>
    <property type="match status" value="1"/>
</dbReference>
<evidence type="ECO:0000313" key="3">
    <source>
        <dbReference type="Proteomes" id="UP000072741"/>
    </source>
</evidence>
<dbReference type="Pfam" id="PF13466">
    <property type="entry name" value="STAS_2"/>
    <property type="match status" value="1"/>
</dbReference>
<dbReference type="InterPro" id="IPR002645">
    <property type="entry name" value="STAS_dom"/>
</dbReference>
<proteinExistence type="predicted"/>
<evidence type="ECO:0000313" key="2">
    <source>
        <dbReference type="EMBL" id="KTT27326.1"/>
    </source>
</evidence>
<reference evidence="2 3" key="1">
    <citation type="journal article" date="2016" name="Front. Microbiol.">
        <title>Genomic Resource of Rice Seed Associated Bacteria.</title>
        <authorList>
            <person name="Midha S."/>
            <person name="Bansal K."/>
            <person name="Sharma S."/>
            <person name="Kumar N."/>
            <person name="Patil P.P."/>
            <person name="Chaudhry V."/>
            <person name="Patil P.B."/>
        </authorList>
    </citation>
    <scope>NUCLEOTIDE SEQUENCE [LARGE SCALE GENOMIC DNA]</scope>
    <source>
        <strain evidence="2 3">NS331</strain>
    </source>
</reference>
<name>A0A147HBI7_9BURK</name>
<dbReference type="RefSeq" id="WP_058640439.1">
    <property type="nucleotide sequence ID" value="NZ_LDSL01000018.1"/>
</dbReference>
<dbReference type="PATRIC" id="fig|433924.3.peg.1780"/>
<dbReference type="InterPro" id="IPR058548">
    <property type="entry name" value="MlaB-like_STAS"/>
</dbReference>
<dbReference type="CDD" id="cd07043">
    <property type="entry name" value="STAS_anti-anti-sigma_factors"/>
    <property type="match status" value="1"/>
</dbReference>
<comment type="caution">
    <text evidence="2">The sequence shown here is derived from an EMBL/GenBank/DDBJ whole genome shotgun (WGS) entry which is preliminary data.</text>
</comment>
<keyword evidence="3" id="KW-1185">Reference proteome</keyword>
<dbReference type="AlphaFoldDB" id="A0A147HBI7"/>
<accession>A0A147HBI7</accession>
<protein>
    <submittedName>
        <fullName evidence="2">Anti-sigma-factor antagonist</fullName>
    </submittedName>
</protein>
<dbReference type="InterPro" id="IPR036513">
    <property type="entry name" value="STAS_dom_sf"/>
</dbReference>
<dbReference type="OrthoDB" id="9156744at2"/>
<gene>
    <name evidence="2" type="ORF">NS331_02530</name>
</gene>
<evidence type="ECO:0000259" key="1">
    <source>
        <dbReference type="PROSITE" id="PS50801"/>
    </source>
</evidence>